<sequence>MKIKGFGWCVLHNRGVKQQIASRKAPYKRDDRYEPIGISLVLHLGFAVMRAGCVECERSLLLALPIW</sequence>
<dbReference type="AlphaFoldDB" id="A0A1U7MX14"/>
<evidence type="ECO:0000313" key="1">
    <source>
        <dbReference type="EMBL" id="OLT58248.1"/>
    </source>
</evidence>
<keyword evidence="2" id="KW-1185">Reference proteome</keyword>
<organism evidence="1 2">
    <name type="scientific">Moorena bouillonii PNG</name>
    <dbReference type="NCBI Taxonomy" id="568701"/>
    <lineage>
        <taxon>Bacteria</taxon>
        <taxon>Bacillati</taxon>
        <taxon>Cyanobacteriota</taxon>
        <taxon>Cyanophyceae</taxon>
        <taxon>Coleofasciculales</taxon>
        <taxon>Coleofasciculaceae</taxon>
        <taxon>Moorena</taxon>
    </lineage>
</organism>
<reference evidence="1 2" key="1">
    <citation type="submission" date="2016-10" db="EMBL/GenBank/DDBJ databases">
        <title>Comparative genomics uncovers the prolific and rare metabolic potential of the cyanobacterial genus Moorea.</title>
        <authorList>
            <person name="Leao T."/>
            <person name="Castelao G."/>
            <person name="Korobeynikov A."/>
            <person name="Monroe E.A."/>
            <person name="Podell S."/>
            <person name="Glukhov E."/>
            <person name="Allen E."/>
            <person name="Gerwick W.H."/>
            <person name="Gerwick L."/>
        </authorList>
    </citation>
    <scope>NUCLEOTIDE SEQUENCE [LARGE SCALE GENOMIC DNA]</scope>
    <source>
        <strain evidence="1 2">PNG5-198</strain>
    </source>
</reference>
<protein>
    <submittedName>
        <fullName evidence="1">Uncharacterized protein</fullName>
    </submittedName>
</protein>
<name>A0A1U7MX14_9CYAN</name>
<proteinExistence type="predicted"/>
<comment type="caution">
    <text evidence="1">The sequence shown here is derived from an EMBL/GenBank/DDBJ whole genome shotgun (WGS) entry which is preliminary data.</text>
</comment>
<accession>A0A1U7MX14</accession>
<dbReference type="Proteomes" id="UP000186657">
    <property type="component" value="Unassembled WGS sequence"/>
</dbReference>
<evidence type="ECO:0000313" key="2">
    <source>
        <dbReference type="Proteomes" id="UP000186657"/>
    </source>
</evidence>
<gene>
    <name evidence="1" type="ORF">BJP37_03485</name>
</gene>
<dbReference type="EMBL" id="MKZS01000001">
    <property type="protein sequence ID" value="OLT58248.1"/>
    <property type="molecule type" value="Genomic_DNA"/>
</dbReference>